<evidence type="ECO:0000313" key="1">
    <source>
        <dbReference type="EMBL" id="KAG6374261.1"/>
    </source>
</evidence>
<keyword evidence="2" id="KW-1185">Reference proteome</keyword>
<proteinExistence type="predicted"/>
<name>A0A8I2YLT6_9AGAM</name>
<gene>
    <name evidence="1" type="ORF">JVT61DRAFT_4278</name>
</gene>
<dbReference type="Proteomes" id="UP000683000">
    <property type="component" value="Unassembled WGS sequence"/>
</dbReference>
<organism evidence="1 2">
    <name type="scientific">Boletus reticuloceps</name>
    <dbReference type="NCBI Taxonomy" id="495285"/>
    <lineage>
        <taxon>Eukaryota</taxon>
        <taxon>Fungi</taxon>
        <taxon>Dikarya</taxon>
        <taxon>Basidiomycota</taxon>
        <taxon>Agaricomycotina</taxon>
        <taxon>Agaricomycetes</taxon>
        <taxon>Agaricomycetidae</taxon>
        <taxon>Boletales</taxon>
        <taxon>Boletineae</taxon>
        <taxon>Boletaceae</taxon>
        <taxon>Boletoideae</taxon>
        <taxon>Boletus</taxon>
    </lineage>
</organism>
<accession>A0A8I2YLT6</accession>
<reference evidence="1" key="1">
    <citation type="submission" date="2021-03" db="EMBL/GenBank/DDBJ databases">
        <title>Evolutionary innovations through gain and loss of genes in the ectomycorrhizal Boletales.</title>
        <authorList>
            <person name="Wu G."/>
            <person name="Miyauchi S."/>
            <person name="Morin E."/>
            <person name="Yang Z.-L."/>
            <person name="Xu J."/>
            <person name="Martin F.M."/>
        </authorList>
    </citation>
    <scope>NUCLEOTIDE SEQUENCE</scope>
    <source>
        <strain evidence="1">BR01</strain>
    </source>
</reference>
<comment type="caution">
    <text evidence="1">The sequence shown here is derived from an EMBL/GenBank/DDBJ whole genome shotgun (WGS) entry which is preliminary data.</text>
</comment>
<dbReference type="EMBL" id="JAGFBS010000018">
    <property type="protein sequence ID" value="KAG6374261.1"/>
    <property type="molecule type" value="Genomic_DNA"/>
</dbReference>
<evidence type="ECO:0000313" key="2">
    <source>
        <dbReference type="Proteomes" id="UP000683000"/>
    </source>
</evidence>
<sequence>MLRSKEEVEQLNIEVRRLVAWVDFDDEKIRSSTEKLRLDGYAYLAGEMDRLFTEHHHINDIHRCHLQKIYSLKGFSGSRHSAVHTKSTVEAEEEQEEDDMLGINALHLTETLDRMS</sequence>
<dbReference type="OrthoDB" id="2676448at2759"/>
<protein>
    <submittedName>
        <fullName evidence="1">Uncharacterized protein</fullName>
    </submittedName>
</protein>
<dbReference type="AlphaFoldDB" id="A0A8I2YLT6"/>